<organism evidence="2 3">
    <name type="scientific">Novosphingobium clariflavum</name>
    <dbReference type="NCBI Taxonomy" id="2029884"/>
    <lineage>
        <taxon>Bacteria</taxon>
        <taxon>Pseudomonadati</taxon>
        <taxon>Pseudomonadota</taxon>
        <taxon>Alphaproteobacteria</taxon>
        <taxon>Sphingomonadales</taxon>
        <taxon>Sphingomonadaceae</taxon>
        <taxon>Novosphingobium</taxon>
    </lineage>
</organism>
<evidence type="ECO:0000313" key="2">
    <source>
        <dbReference type="EMBL" id="MFC0685078.1"/>
    </source>
</evidence>
<dbReference type="RefSeq" id="WP_267223394.1">
    <property type="nucleotide sequence ID" value="NZ_JAPCWC010000022.1"/>
</dbReference>
<dbReference type="Gene3D" id="1.10.530.10">
    <property type="match status" value="1"/>
</dbReference>
<comment type="caution">
    <text evidence="2">The sequence shown here is derived from an EMBL/GenBank/DDBJ whole genome shotgun (WGS) entry which is preliminary data.</text>
</comment>
<keyword evidence="1" id="KW-1133">Transmembrane helix</keyword>
<sequence length="199" mass="21728">MATKASPRTASAPRRRALASPDAFFAALRGVTGSLTQAQVNIVNAILVAGALWPASWMAYALATAWHEARFKPQREWGLGRGKPYAVPGKYGQSQYGRGLVQLTWDRNYEWADKALGLGGTLLRNFDRALEPDISVRILIMGMEAGAFTGRKLADYVSPTGTHSEFIMARRIINGTDRADDIATYADRIQSALIKAGWA</sequence>
<evidence type="ECO:0000313" key="3">
    <source>
        <dbReference type="Proteomes" id="UP001589858"/>
    </source>
</evidence>
<reference evidence="2 3" key="1">
    <citation type="submission" date="2024-09" db="EMBL/GenBank/DDBJ databases">
        <authorList>
            <person name="Sun Q."/>
            <person name="Mori K."/>
        </authorList>
    </citation>
    <scope>NUCLEOTIDE SEQUENCE [LARGE SCALE GENOMIC DNA]</scope>
    <source>
        <strain evidence="2 3">CICC 11035S</strain>
    </source>
</reference>
<accession>A0ABV6SAI9</accession>
<gene>
    <name evidence="2" type="ORF">ACFFF8_10760</name>
</gene>
<evidence type="ECO:0008006" key="4">
    <source>
        <dbReference type="Google" id="ProtNLM"/>
    </source>
</evidence>
<name>A0ABV6SAI9_9SPHN</name>
<dbReference type="InterPro" id="IPR023346">
    <property type="entry name" value="Lysozyme-like_dom_sf"/>
</dbReference>
<keyword evidence="3" id="KW-1185">Reference proteome</keyword>
<keyword evidence="1" id="KW-0472">Membrane</keyword>
<dbReference type="EMBL" id="JBHLTM010000038">
    <property type="protein sequence ID" value="MFC0685078.1"/>
    <property type="molecule type" value="Genomic_DNA"/>
</dbReference>
<feature type="transmembrane region" description="Helical" evidence="1">
    <location>
        <begin position="43"/>
        <end position="66"/>
    </location>
</feature>
<evidence type="ECO:0000256" key="1">
    <source>
        <dbReference type="SAM" id="Phobius"/>
    </source>
</evidence>
<protein>
    <recommendedName>
        <fullName evidence="4">Glycoside hydrolase family 19 catalytic domain-containing protein</fullName>
    </recommendedName>
</protein>
<dbReference type="Proteomes" id="UP001589858">
    <property type="component" value="Unassembled WGS sequence"/>
</dbReference>
<proteinExistence type="predicted"/>
<dbReference type="SUPFAM" id="SSF53955">
    <property type="entry name" value="Lysozyme-like"/>
    <property type="match status" value="1"/>
</dbReference>
<keyword evidence="1" id="KW-0812">Transmembrane</keyword>